<dbReference type="OrthoDB" id="294378at2759"/>
<keyword evidence="7" id="KW-0520">NAD</keyword>
<keyword evidence="6" id="KW-0808">Transferase</keyword>
<keyword evidence="8" id="KW-0386">Hypusine biosynthesis</keyword>
<dbReference type="STRING" id="37360.A0A0G4J6U5"/>
<name>A0A0G4J6U5_PLABS</name>
<dbReference type="InterPro" id="IPR036982">
    <property type="entry name" value="Deoxyhypusine_synthase_sf"/>
</dbReference>
<evidence type="ECO:0000313" key="10">
    <source>
        <dbReference type="Proteomes" id="UP000039324"/>
    </source>
</evidence>
<dbReference type="Proteomes" id="UP000039324">
    <property type="component" value="Unassembled WGS sequence"/>
</dbReference>
<comment type="cofactor">
    <cofactor evidence="2">
        <name>NAD(+)</name>
        <dbReference type="ChEBI" id="CHEBI:57540"/>
    </cofactor>
</comment>
<dbReference type="Gene3D" id="3.40.910.10">
    <property type="entry name" value="Deoxyhypusine synthase"/>
    <property type="match status" value="1"/>
</dbReference>
<dbReference type="OMA" id="VSWGKIA"/>
<dbReference type="GO" id="GO:0005737">
    <property type="term" value="C:cytoplasm"/>
    <property type="evidence" value="ECO:0007669"/>
    <property type="project" value="TreeGrafter"/>
</dbReference>
<dbReference type="FunFam" id="3.40.910.10:FF:000001">
    <property type="entry name" value="Probable deoxyhypusine synthase"/>
    <property type="match status" value="1"/>
</dbReference>
<reference evidence="9 10" key="1">
    <citation type="submission" date="2015-02" db="EMBL/GenBank/DDBJ databases">
        <authorList>
            <person name="Chooi Y.-H."/>
        </authorList>
    </citation>
    <scope>NUCLEOTIDE SEQUENCE [LARGE SCALE GENOMIC DNA]</scope>
    <source>
        <strain evidence="9">E3</strain>
    </source>
</reference>
<dbReference type="NCBIfam" id="TIGR00321">
    <property type="entry name" value="dhys"/>
    <property type="match status" value="1"/>
</dbReference>
<evidence type="ECO:0000256" key="4">
    <source>
        <dbReference type="ARBA" id="ARBA00009892"/>
    </source>
</evidence>
<dbReference type="PANTHER" id="PTHR11703">
    <property type="entry name" value="DEOXYHYPUSINE SYNTHASE"/>
    <property type="match status" value="1"/>
</dbReference>
<dbReference type="GO" id="GO:0034038">
    <property type="term" value="F:deoxyhypusine synthase activity"/>
    <property type="evidence" value="ECO:0007669"/>
    <property type="project" value="UniProtKB-EC"/>
</dbReference>
<dbReference type="InterPro" id="IPR002773">
    <property type="entry name" value="Deoxyhypusine_synthase"/>
</dbReference>
<comment type="similarity">
    <text evidence="4">Belongs to the deoxyhypusine synthase family.</text>
</comment>
<dbReference type="EMBL" id="CDSF01000144">
    <property type="protein sequence ID" value="CEP03285.1"/>
    <property type="molecule type" value="Genomic_DNA"/>
</dbReference>
<evidence type="ECO:0000313" key="9">
    <source>
        <dbReference type="EMBL" id="CEP03285.1"/>
    </source>
</evidence>
<evidence type="ECO:0000256" key="6">
    <source>
        <dbReference type="ARBA" id="ARBA00022679"/>
    </source>
</evidence>
<organism evidence="9 10">
    <name type="scientific">Plasmodiophora brassicae</name>
    <name type="common">Clubroot disease agent</name>
    <dbReference type="NCBI Taxonomy" id="37360"/>
    <lineage>
        <taxon>Eukaryota</taxon>
        <taxon>Sar</taxon>
        <taxon>Rhizaria</taxon>
        <taxon>Endomyxa</taxon>
        <taxon>Phytomyxea</taxon>
        <taxon>Plasmodiophorida</taxon>
        <taxon>Plasmodiophoridae</taxon>
        <taxon>Plasmodiophora</taxon>
    </lineage>
</organism>
<evidence type="ECO:0000256" key="8">
    <source>
        <dbReference type="ARBA" id="ARBA00023256"/>
    </source>
</evidence>
<dbReference type="PANTHER" id="PTHR11703:SF0">
    <property type="entry name" value="DEOXYHYPUSINE SYNTHASE"/>
    <property type="match status" value="1"/>
</dbReference>
<accession>A0A0G4J6U5</accession>
<evidence type="ECO:0000256" key="7">
    <source>
        <dbReference type="ARBA" id="ARBA00023027"/>
    </source>
</evidence>
<evidence type="ECO:0000256" key="1">
    <source>
        <dbReference type="ARBA" id="ARBA00000952"/>
    </source>
</evidence>
<dbReference type="Pfam" id="PF01916">
    <property type="entry name" value="DS"/>
    <property type="match status" value="1"/>
</dbReference>
<dbReference type="InterPro" id="IPR029035">
    <property type="entry name" value="DHS-like_NAD/FAD-binding_dom"/>
</dbReference>
<comment type="catalytic activity">
    <reaction evidence="1">
        <text>[eIF5A protein]-L-lysine + spermidine = [eIF5A protein]-deoxyhypusine + propane-1,3-diamine</text>
        <dbReference type="Rhea" id="RHEA:33299"/>
        <dbReference type="Rhea" id="RHEA-COMP:10143"/>
        <dbReference type="Rhea" id="RHEA-COMP:10144"/>
        <dbReference type="ChEBI" id="CHEBI:29969"/>
        <dbReference type="ChEBI" id="CHEBI:57484"/>
        <dbReference type="ChEBI" id="CHEBI:57834"/>
        <dbReference type="ChEBI" id="CHEBI:82657"/>
        <dbReference type="EC" id="2.5.1.46"/>
    </reaction>
</comment>
<evidence type="ECO:0000256" key="2">
    <source>
        <dbReference type="ARBA" id="ARBA00001911"/>
    </source>
</evidence>
<gene>
    <name evidence="9" type="ORF">PBRA_003045</name>
</gene>
<evidence type="ECO:0000256" key="5">
    <source>
        <dbReference type="ARBA" id="ARBA00012683"/>
    </source>
</evidence>
<dbReference type="EC" id="2.5.1.46" evidence="5"/>
<dbReference type="AlphaFoldDB" id="A0A0G4J6U5"/>
<keyword evidence="10" id="KW-1185">Reference proteome</keyword>
<comment type="pathway">
    <text evidence="3">Protein modification; eIF5A hypusination.</text>
</comment>
<evidence type="ECO:0000256" key="3">
    <source>
        <dbReference type="ARBA" id="ARBA00005041"/>
    </source>
</evidence>
<dbReference type="SUPFAM" id="SSF52467">
    <property type="entry name" value="DHS-like NAD/FAD-binding domain"/>
    <property type="match status" value="1"/>
</dbReference>
<sequence length="367" mass="40608">MGGVPELELAAGAVLKPSETLQGGVPVRGYDFNNGVDYDALFESLRTTGFQATSFAKATDTIRAMLHWRGKKVVDDHDGYDSDDQCRRSPGPPREIETKCTIFLGCTSNMMSCGNREVIRYLVQNRMVDVLVATAGGVEEDLIKCLRPHVMGEFNLDGRDLRRRGLNRIGNLIVPNDNYCRFEEWIMPILVRLVSEQEGGAPILTPSSLLRRLGQEINDENSILYWCYKNDIPVFSPALTDGSLGDMLYMNSYKHETGLILDIVKDIRLLNDIAIHADCTGVIILGAGLVKHHILNANLFRNGADFSVFVNTAVSFDGSDSGADPDESLSWGKLKPESTPVKVFGDASFVFPLLVSQTFAKLQRERS</sequence>
<proteinExistence type="inferred from homology"/>
<protein>
    <recommendedName>
        <fullName evidence="5">deoxyhypusine synthase</fullName>
        <ecNumber evidence="5">2.5.1.46</ecNumber>
    </recommendedName>
</protein>